<dbReference type="InterPro" id="IPR005804">
    <property type="entry name" value="FA_desaturase_dom"/>
</dbReference>
<dbReference type="AlphaFoldDB" id="A0A1Z4MST0"/>
<feature type="transmembrane region" description="Helical" evidence="4">
    <location>
        <begin position="162"/>
        <end position="185"/>
    </location>
</feature>
<organism evidence="6 7">
    <name type="scientific">Tolypothrix tenuis PCC 7101</name>
    <dbReference type="NCBI Taxonomy" id="231146"/>
    <lineage>
        <taxon>Bacteria</taxon>
        <taxon>Bacillati</taxon>
        <taxon>Cyanobacteriota</taxon>
        <taxon>Cyanophyceae</taxon>
        <taxon>Nostocales</taxon>
        <taxon>Tolypothrichaceae</taxon>
        <taxon>Tolypothrix</taxon>
    </lineage>
</organism>
<dbReference type="Proteomes" id="UP000218785">
    <property type="component" value="Chromosome"/>
</dbReference>
<feature type="transmembrane region" description="Helical" evidence="4">
    <location>
        <begin position="234"/>
        <end position="255"/>
    </location>
</feature>
<protein>
    <submittedName>
        <fullName evidence="6">Delta 6 acyl-lipid desaturase</fullName>
    </submittedName>
</protein>
<dbReference type="GO" id="GO:0016020">
    <property type="term" value="C:membrane"/>
    <property type="evidence" value="ECO:0007669"/>
    <property type="project" value="TreeGrafter"/>
</dbReference>
<sequence>MTTAPETRVTFTKNFGFRKELNKRVDAYFKSNNISTRDNPAMYFKTLTIAVWVIGAWTFTLFGPPQIWLKVIGCIVLGLGIAAVGFSVGHDANHGGYSSKKWVNTLVGSIYDVIGLSSYLWRYRHNFLHHTYTNILGHDVEIHGDGLVRMTPYMEHKWYHRFQHIFILSIYTIIPIYWSFADIHIILFKRKYHSHVVPTPKPLDMLILFGGKIIWLALFLGIPIAVGYSPIQALVGFLITYMTYGFWICIVFMLAHVMDTAEFIQPESQPEEIDDEWAIFQIRTTVDFAPKNHFLNWYLGGLNYQVVHHLFPQVCHIHYPKIAPILAELCEEYGVKYNVCPTFTSALVSNFRWLKYLGTTPNAEYKTPALVNN</sequence>
<evidence type="ECO:0000256" key="1">
    <source>
        <dbReference type="ARBA" id="ARBA00001954"/>
    </source>
</evidence>
<keyword evidence="4" id="KW-0812">Transmembrane</keyword>
<evidence type="ECO:0000256" key="2">
    <source>
        <dbReference type="ARBA" id="ARBA00008749"/>
    </source>
</evidence>
<feature type="transmembrane region" description="Helical" evidence="4">
    <location>
        <begin position="206"/>
        <end position="228"/>
    </location>
</feature>
<proteinExistence type="inferred from homology"/>
<dbReference type="GO" id="GO:0008610">
    <property type="term" value="P:lipid biosynthetic process"/>
    <property type="evidence" value="ECO:0007669"/>
    <property type="project" value="UniProtKB-ARBA"/>
</dbReference>
<dbReference type="RefSeq" id="WP_096573745.1">
    <property type="nucleotide sequence ID" value="NZ_CAWNJS010000001.1"/>
</dbReference>
<dbReference type="GO" id="GO:0016717">
    <property type="term" value="F:oxidoreductase activity, acting on paired donors, with oxidation of a pair of donors resulting in the reduction of molecular oxygen to two molecules of water"/>
    <property type="evidence" value="ECO:0007669"/>
    <property type="project" value="TreeGrafter"/>
</dbReference>
<dbReference type="InterPro" id="IPR012171">
    <property type="entry name" value="Fatty_acid_desaturase"/>
</dbReference>
<evidence type="ECO:0000256" key="3">
    <source>
        <dbReference type="ARBA" id="ARBA00023004"/>
    </source>
</evidence>
<dbReference type="KEGG" id="ttq:NIES37_04690"/>
<keyword evidence="7" id="KW-1185">Reference proteome</keyword>
<feature type="domain" description="Fatty acid desaturase" evidence="5">
    <location>
        <begin position="68"/>
        <end position="339"/>
    </location>
</feature>
<evidence type="ECO:0000313" key="6">
    <source>
        <dbReference type="EMBL" id="BAY96536.1"/>
    </source>
</evidence>
<feature type="transmembrane region" description="Helical" evidence="4">
    <location>
        <begin position="67"/>
        <end position="90"/>
    </location>
</feature>
<feature type="transmembrane region" description="Helical" evidence="4">
    <location>
        <begin position="42"/>
        <end position="61"/>
    </location>
</feature>
<dbReference type="PIRSF" id="PIRSF015921">
    <property type="entry name" value="FA_sphinglp_des"/>
    <property type="match status" value="1"/>
</dbReference>
<accession>A0A1Z4MST0</accession>
<evidence type="ECO:0000313" key="7">
    <source>
        <dbReference type="Proteomes" id="UP000218785"/>
    </source>
</evidence>
<dbReference type="PANTHER" id="PTHR19353:SF19">
    <property type="entry name" value="DELTA(5) FATTY ACID DESATURASE C-RELATED"/>
    <property type="match status" value="1"/>
</dbReference>
<name>A0A1Z4MST0_9CYAN</name>
<dbReference type="Pfam" id="PF00487">
    <property type="entry name" value="FA_desaturase"/>
    <property type="match status" value="1"/>
</dbReference>
<evidence type="ECO:0000256" key="4">
    <source>
        <dbReference type="SAM" id="Phobius"/>
    </source>
</evidence>
<gene>
    <name evidence="6" type="primary">desD</name>
    <name evidence="6" type="ORF">NIES37_04690</name>
</gene>
<comment type="similarity">
    <text evidence="2">Belongs to the fatty acid desaturase type 2 family.</text>
</comment>
<keyword evidence="3" id="KW-0408">Iron</keyword>
<dbReference type="CDD" id="cd03506">
    <property type="entry name" value="Delta6-FADS-like"/>
    <property type="match status" value="1"/>
</dbReference>
<dbReference type="PANTHER" id="PTHR19353">
    <property type="entry name" value="FATTY ACID DESATURASE 2"/>
    <property type="match status" value="1"/>
</dbReference>
<keyword evidence="4" id="KW-1133">Transmembrane helix</keyword>
<evidence type="ECO:0000259" key="5">
    <source>
        <dbReference type="Pfam" id="PF00487"/>
    </source>
</evidence>
<dbReference type="EMBL" id="AP018248">
    <property type="protein sequence ID" value="BAY96536.1"/>
    <property type="molecule type" value="Genomic_DNA"/>
</dbReference>
<keyword evidence="4" id="KW-0472">Membrane</keyword>
<comment type="cofactor">
    <cofactor evidence="1">
        <name>Fe(2+)</name>
        <dbReference type="ChEBI" id="CHEBI:29033"/>
    </cofactor>
</comment>
<reference evidence="6 7" key="1">
    <citation type="submission" date="2017-06" db="EMBL/GenBank/DDBJ databases">
        <title>Genome sequencing of cyanobaciteial culture collection at National Institute for Environmental Studies (NIES).</title>
        <authorList>
            <person name="Hirose Y."/>
            <person name="Shimura Y."/>
            <person name="Fujisawa T."/>
            <person name="Nakamura Y."/>
            <person name="Kawachi M."/>
        </authorList>
    </citation>
    <scope>NUCLEOTIDE SEQUENCE [LARGE SCALE GENOMIC DNA]</scope>
    <source>
        <strain evidence="6 7">NIES-37</strain>
    </source>
</reference>